<keyword evidence="2 5" id="KW-0812">Transmembrane</keyword>
<accession>A0A016T1Z6</accession>
<dbReference type="CDD" id="cd17317">
    <property type="entry name" value="MFS_SLC22"/>
    <property type="match status" value="1"/>
</dbReference>
<dbReference type="InterPro" id="IPR005829">
    <property type="entry name" value="Sugar_transporter_CS"/>
</dbReference>
<feature type="domain" description="Major facilitator superfamily (MFS) profile" evidence="6">
    <location>
        <begin position="198"/>
        <end position="619"/>
    </location>
</feature>
<feature type="transmembrane region" description="Helical" evidence="5">
    <location>
        <begin position="446"/>
        <end position="463"/>
    </location>
</feature>
<feature type="transmembrane region" description="Helical" evidence="5">
    <location>
        <begin position="528"/>
        <end position="552"/>
    </location>
</feature>
<feature type="transmembrane region" description="Helical" evidence="5">
    <location>
        <begin position="334"/>
        <end position="356"/>
    </location>
</feature>
<evidence type="ECO:0000313" key="8">
    <source>
        <dbReference type="Proteomes" id="UP000024635"/>
    </source>
</evidence>
<reference evidence="8" key="1">
    <citation type="journal article" date="2015" name="Nat. Genet.">
        <title>The genome and transcriptome of the zoonotic hookworm Ancylostoma ceylanicum identify infection-specific gene families.</title>
        <authorList>
            <person name="Schwarz E.M."/>
            <person name="Hu Y."/>
            <person name="Antoshechkin I."/>
            <person name="Miller M.M."/>
            <person name="Sternberg P.W."/>
            <person name="Aroian R.V."/>
        </authorList>
    </citation>
    <scope>NUCLEOTIDE SEQUENCE</scope>
    <source>
        <strain evidence="8">HY135</strain>
    </source>
</reference>
<dbReference type="AlphaFoldDB" id="A0A016T1Z6"/>
<comment type="caution">
    <text evidence="7">The sequence shown here is derived from an EMBL/GenBank/DDBJ whole genome shotgun (WGS) entry which is preliminary data.</text>
</comment>
<dbReference type="InterPro" id="IPR036259">
    <property type="entry name" value="MFS_trans_sf"/>
</dbReference>
<dbReference type="OrthoDB" id="5845749at2759"/>
<feature type="transmembrane region" description="Helical" evidence="5">
    <location>
        <begin position="277"/>
        <end position="304"/>
    </location>
</feature>
<name>A0A016T1Z6_9BILA</name>
<comment type="subcellular location">
    <subcellularLocation>
        <location evidence="1">Membrane</location>
        <topology evidence="1">Multi-pass membrane protein</topology>
    </subcellularLocation>
</comment>
<feature type="transmembrane region" description="Helical" evidence="5">
    <location>
        <begin position="564"/>
        <end position="588"/>
    </location>
</feature>
<dbReference type="InterPro" id="IPR005828">
    <property type="entry name" value="MFS_sugar_transport-like"/>
</dbReference>
<protein>
    <recommendedName>
        <fullName evidence="6">Major facilitator superfamily (MFS) profile domain-containing protein</fullName>
    </recommendedName>
</protein>
<keyword evidence="4 5" id="KW-0472">Membrane</keyword>
<dbReference type="EMBL" id="JARK01001485">
    <property type="protein sequence ID" value="EYB96574.1"/>
    <property type="molecule type" value="Genomic_DNA"/>
</dbReference>
<feature type="transmembrane region" description="Helical" evidence="5">
    <location>
        <begin position="503"/>
        <end position="522"/>
    </location>
</feature>
<organism evidence="7 8">
    <name type="scientific">Ancylostoma ceylanicum</name>
    <dbReference type="NCBI Taxonomy" id="53326"/>
    <lineage>
        <taxon>Eukaryota</taxon>
        <taxon>Metazoa</taxon>
        <taxon>Ecdysozoa</taxon>
        <taxon>Nematoda</taxon>
        <taxon>Chromadorea</taxon>
        <taxon>Rhabditida</taxon>
        <taxon>Rhabditina</taxon>
        <taxon>Rhabditomorpha</taxon>
        <taxon>Strongyloidea</taxon>
        <taxon>Ancylostomatidae</taxon>
        <taxon>Ancylostomatinae</taxon>
        <taxon>Ancylostoma</taxon>
    </lineage>
</organism>
<dbReference type="STRING" id="53326.A0A016T1Z6"/>
<feature type="transmembrane region" description="Helical" evidence="5">
    <location>
        <begin position="186"/>
        <end position="209"/>
    </location>
</feature>
<evidence type="ECO:0000313" key="7">
    <source>
        <dbReference type="EMBL" id="EYB96574.1"/>
    </source>
</evidence>
<dbReference type="InterPro" id="IPR020846">
    <property type="entry name" value="MFS_dom"/>
</dbReference>
<proteinExistence type="predicted"/>
<dbReference type="Gene3D" id="1.20.1250.20">
    <property type="entry name" value="MFS general substrate transporter like domains"/>
    <property type="match status" value="1"/>
</dbReference>
<dbReference type="SUPFAM" id="SSF103473">
    <property type="entry name" value="MFS general substrate transporter"/>
    <property type="match status" value="1"/>
</dbReference>
<dbReference type="GO" id="GO:0022857">
    <property type="term" value="F:transmembrane transporter activity"/>
    <property type="evidence" value="ECO:0007669"/>
    <property type="project" value="InterPro"/>
</dbReference>
<dbReference type="Pfam" id="PF00083">
    <property type="entry name" value="Sugar_tr"/>
    <property type="match status" value="1"/>
</dbReference>
<evidence type="ECO:0000256" key="2">
    <source>
        <dbReference type="ARBA" id="ARBA00022692"/>
    </source>
</evidence>
<evidence type="ECO:0000256" key="1">
    <source>
        <dbReference type="ARBA" id="ARBA00004141"/>
    </source>
</evidence>
<dbReference type="Proteomes" id="UP000024635">
    <property type="component" value="Unassembled WGS sequence"/>
</dbReference>
<dbReference type="PROSITE" id="PS00216">
    <property type="entry name" value="SUGAR_TRANSPORT_1"/>
    <property type="match status" value="1"/>
</dbReference>
<evidence type="ECO:0000259" key="6">
    <source>
        <dbReference type="PROSITE" id="PS50850"/>
    </source>
</evidence>
<gene>
    <name evidence="7" type="primary">Acey_s0149.g2715</name>
    <name evidence="7" type="ORF">Y032_0149g2715</name>
</gene>
<evidence type="ECO:0000256" key="4">
    <source>
        <dbReference type="ARBA" id="ARBA00023136"/>
    </source>
</evidence>
<feature type="transmembrane region" description="Helical" evidence="5">
    <location>
        <begin position="310"/>
        <end position="327"/>
    </location>
</feature>
<dbReference type="GO" id="GO:0016020">
    <property type="term" value="C:membrane"/>
    <property type="evidence" value="ECO:0007669"/>
    <property type="project" value="UniProtKB-SubCell"/>
</dbReference>
<feature type="transmembrane region" description="Helical" evidence="5">
    <location>
        <begin position="475"/>
        <end position="496"/>
    </location>
</feature>
<dbReference type="PROSITE" id="PS50850">
    <property type="entry name" value="MFS"/>
    <property type="match status" value="1"/>
</dbReference>
<keyword evidence="3 5" id="KW-1133">Transmembrane helix</keyword>
<dbReference type="PANTHER" id="PTHR24064">
    <property type="entry name" value="SOLUTE CARRIER FAMILY 22 MEMBER"/>
    <property type="match status" value="1"/>
</dbReference>
<feature type="transmembrane region" description="Helical" evidence="5">
    <location>
        <begin position="362"/>
        <end position="381"/>
    </location>
</feature>
<keyword evidence="8" id="KW-1185">Reference proteome</keyword>
<sequence length="657" mass="74232">MVRVHRCSQSGVYWLLFGEDAIPGTSSGSIFYRSDHHDLPPEIINGTDSPMLNNGHTCRTPSMHLVRRGEELLKKTWCWRTRTCEEKQSFYSLSTTFHFNEDSTTSSYISIDLNSTSHHNYHILNRVFDIFSIHDFYLINRMSTDSVAPKKIQLKRKSVHFAEIPQKISLDKFLVKQLGNFGRYQLLQFFLVCLPSIFVSMHVMSWTFVAFPSEMVCANETTSENCTKVGYSAVDRWNLQGDRSWIKATIQSLYYIGQMTGSLFCGIMSDKIGRKKVFYIAILTQISCGILLTVAPTWWIFAALKCGTGFSHPGIYTVCIVLGTELLGTKYRKLASVGGATFGAIGELILVGMASLIVDYRILHAAIVLPSLVFLSYWWLVPESIRWLVAKDRYEEASSILHKAARLNRKSIPDRWWEQLEIDRNSTCTSTRLFDLIRTPRMRSRTLVCFFLWPVNSMMYYGLTMKSNLGGGSLYINFAISAAVEIPAIFVVFLLIDRIGRRWIVAISLSIAGLCLVLNWIIGDNVPFGWGMLQIAITKGAVTVSYTALYTYTSELFPTVIRNTAVGCCSTFARIGSIASSYLALWLVDAYGKLSMVIPFSLLALTAAILTTAILPETMSRPIPETIFDVESCKNTLPEVEFHSYPKKQRRSFAYTL</sequence>
<evidence type="ECO:0000256" key="5">
    <source>
        <dbReference type="SAM" id="Phobius"/>
    </source>
</evidence>
<feature type="transmembrane region" description="Helical" evidence="5">
    <location>
        <begin position="594"/>
        <end position="615"/>
    </location>
</feature>
<evidence type="ECO:0000256" key="3">
    <source>
        <dbReference type="ARBA" id="ARBA00022989"/>
    </source>
</evidence>